<dbReference type="GO" id="GO:0032259">
    <property type="term" value="P:methylation"/>
    <property type="evidence" value="ECO:0007669"/>
    <property type="project" value="UniProtKB-KW"/>
</dbReference>
<dbReference type="GO" id="GO:0008168">
    <property type="term" value="F:methyltransferase activity"/>
    <property type="evidence" value="ECO:0007669"/>
    <property type="project" value="UniProtKB-KW"/>
</dbReference>
<dbReference type="Gene3D" id="3.40.50.150">
    <property type="entry name" value="Vaccinia Virus protein VP39"/>
    <property type="match status" value="1"/>
</dbReference>
<dbReference type="SUPFAM" id="SSF53335">
    <property type="entry name" value="S-adenosyl-L-methionine-dependent methyltransferases"/>
    <property type="match status" value="1"/>
</dbReference>
<proteinExistence type="predicted"/>
<dbReference type="InterPro" id="IPR029063">
    <property type="entry name" value="SAM-dependent_MTases_sf"/>
</dbReference>
<keyword evidence="2" id="KW-0808">Transferase</keyword>
<dbReference type="SUPFAM" id="SSF56349">
    <property type="entry name" value="DNA breaking-rejoining enzymes"/>
    <property type="match status" value="1"/>
</dbReference>
<dbReference type="InterPro" id="IPR041698">
    <property type="entry name" value="Methyltransf_25"/>
</dbReference>
<dbReference type="PANTHER" id="PTHR43861">
    <property type="entry name" value="TRANS-ACONITATE 2-METHYLTRANSFERASE-RELATED"/>
    <property type="match status" value="1"/>
</dbReference>
<sequence length="850" mass="93721">MPQVDFCFTCWPGGPVIPPPCLRCGSRSAYFAAGLCTRCHPYAIPPVESCRDCYAWGVTRLHNWLCHGCSTWRAKYKIPGDCATCDRTVILGAEGVCRLCRKQATLVRTGRDKLDVTAANRHGQQLFLANMFSDGSQFQPKSPPAESRQPLRPPVQHQQLLLIPIQRNLAACGRAAMPAPPDPALADELDRHTRAYAAARRWGKKHTDEARWGVRILLGLQDTPGAPINATEVLQLRAASLRTWTVLEVLADAGLLIDDRPPTIETWFHSQIAGLPQQMTAELLTWFDVMRHGRSTSPRRRPRSETTIRLHTRWALPVLSAWAASGRTTLREITKDDVLDALPAAGNPRSTAGQGLKSIFRVLKQHKILFTDPTRRVKTGDHEARQPVPVDLDALRQALTSSDAARAAVVALIAFHGLRPGHIRRMKITDLRDGRLHVDGRVVVLAEPVLIRIKRWLDHRDARWPTTLNDHFFLHYRTACRPDAAVGHRWVRLTIGEGLTGTTIREDRILNEAHATDGDVRRLVDLFGLSVQASTRYTATVDHPGLTGRTADRDSATGRPAEPPHLISTQPPQHHPHARWRLWFPAPMTPPSSTLRAADQIAYLDQAAASDPGRQYKQQLLTALDLRPGHVVLDVGCGPGTDLPALAAAVEDRGAVIGIDHDPAMLEQAQQRTAAHTNITVRAGDAHALPLENASIDRARTDRVLQHLTDPRQALAELRRVVRPGGLVALAEPDWDTLAIDSTDTATSRAYTHYVTSKVVRNAAIGRQLGRLLNDVGFEVASIEATVATFHDYQAAEAILRMPAVAQRAWQSGALDENTARTWLTSLTNGPFLAAFTFFTAIGRVPTTNS</sequence>
<reference evidence="5 6" key="1">
    <citation type="submission" date="2022-10" db="EMBL/GenBank/DDBJ databases">
        <title>The complete genomes of actinobacterial strains from the NBC collection.</title>
        <authorList>
            <person name="Joergensen T.S."/>
            <person name="Alvarez Arevalo M."/>
            <person name="Sterndorff E.B."/>
            <person name="Faurdal D."/>
            <person name="Vuksanovic O."/>
            <person name="Mourched A.-S."/>
            <person name="Charusanti P."/>
            <person name="Shaw S."/>
            <person name="Blin K."/>
            <person name="Weber T."/>
        </authorList>
    </citation>
    <scope>NUCLEOTIDE SEQUENCE [LARGE SCALE GENOMIC DNA]</scope>
    <source>
        <strain evidence="5 6">NBC_00396</strain>
    </source>
</reference>
<evidence type="ECO:0000313" key="5">
    <source>
        <dbReference type="EMBL" id="WUI86007.1"/>
    </source>
</evidence>
<dbReference type="EMBL" id="CP107941">
    <property type="protein sequence ID" value="WUI86007.1"/>
    <property type="molecule type" value="Genomic_DNA"/>
</dbReference>
<dbReference type="Pfam" id="PF13649">
    <property type="entry name" value="Methyltransf_25"/>
    <property type="match status" value="1"/>
</dbReference>
<dbReference type="Proteomes" id="UP001346877">
    <property type="component" value="Chromosome"/>
</dbReference>
<feature type="region of interest" description="Disordered" evidence="3">
    <location>
        <begin position="541"/>
        <end position="576"/>
    </location>
</feature>
<dbReference type="RefSeq" id="WP_328376378.1">
    <property type="nucleotide sequence ID" value="NZ_CP107941.1"/>
</dbReference>
<keyword evidence="6" id="KW-1185">Reference proteome</keyword>
<dbReference type="PANTHER" id="PTHR43861:SF1">
    <property type="entry name" value="TRANS-ACONITATE 2-METHYLTRANSFERASE"/>
    <property type="match status" value="1"/>
</dbReference>
<dbReference type="CDD" id="cd02440">
    <property type="entry name" value="AdoMet_MTases"/>
    <property type="match status" value="1"/>
</dbReference>
<protein>
    <submittedName>
        <fullName evidence="5">Methyltransferase domain-containing protein</fullName>
    </submittedName>
</protein>
<accession>A0ABZ1PQU6</accession>
<evidence type="ECO:0000256" key="2">
    <source>
        <dbReference type="ARBA" id="ARBA00022679"/>
    </source>
</evidence>
<dbReference type="InterPro" id="IPR011010">
    <property type="entry name" value="DNA_brk_join_enz"/>
</dbReference>
<evidence type="ECO:0000259" key="4">
    <source>
        <dbReference type="Pfam" id="PF13649"/>
    </source>
</evidence>
<gene>
    <name evidence="5" type="ORF">OG375_14730</name>
</gene>
<keyword evidence="1 5" id="KW-0489">Methyltransferase</keyword>
<evidence type="ECO:0000256" key="3">
    <source>
        <dbReference type="SAM" id="MobiDB-lite"/>
    </source>
</evidence>
<organism evidence="5 6">
    <name type="scientific">Micromonospora zamorensis</name>
    <dbReference type="NCBI Taxonomy" id="709883"/>
    <lineage>
        <taxon>Bacteria</taxon>
        <taxon>Bacillati</taxon>
        <taxon>Actinomycetota</taxon>
        <taxon>Actinomycetes</taxon>
        <taxon>Micromonosporales</taxon>
        <taxon>Micromonosporaceae</taxon>
        <taxon>Micromonospora</taxon>
    </lineage>
</organism>
<evidence type="ECO:0000256" key="1">
    <source>
        <dbReference type="ARBA" id="ARBA00022603"/>
    </source>
</evidence>
<feature type="domain" description="Methyltransferase" evidence="4">
    <location>
        <begin position="632"/>
        <end position="726"/>
    </location>
</feature>
<evidence type="ECO:0000313" key="6">
    <source>
        <dbReference type="Proteomes" id="UP001346877"/>
    </source>
</evidence>
<name>A0ABZ1PQU6_9ACTN</name>